<dbReference type="GO" id="GO:0000160">
    <property type="term" value="P:phosphorelay signal transduction system"/>
    <property type="evidence" value="ECO:0007669"/>
    <property type="project" value="UniProtKB-KW"/>
</dbReference>
<dbReference type="Pfam" id="PF00072">
    <property type="entry name" value="Response_reg"/>
    <property type="match status" value="1"/>
</dbReference>
<dbReference type="PANTHER" id="PTHR43874">
    <property type="entry name" value="TWO-COMPONENT RESPONSE REGULATOR"/>
    <property type="match status" value="1"/>
</dbReference>
<keyword evidence="3" id="KW-0804">Transcription</keyword>
<protein>
    <recommendedName>
        <fullName evidence="5">Response regulatory domain-containing protein</fullName>
    </recommendedName>
</protein>
<evidence type="ECO:0000256" key="3">
    <source>
        <dbReference type="ARBA" id="ARBA00023163"/>
    </source>
</evidence>
<evidence type="ECO:0000313" key="6">
    <source>
        <dbReference type="EMBL" id="KAB5513856.1"/>
    </source>
</evidence>
<keyword evidence="1" id="KW-0902">Two-component regulatory system</keyword>
<evidence type="ECO:0000256" key="2">
    <source>
        <dbReference type="ARBA" id="ARBA00023015"/>
    </source>
</evidence>
<reference evidence="7" key="1">
    <citation type="journal article" date="2019" name="Gigascience">
        <title>De novo genome assembly of the endangered Acer yangbiense, a plant species with extremely small populations endemic to Yunnan Province, China.</title>
        <authorList>
            <person name="Yang J."/>
            <person name="Wariss H.M."/>
            <person name="Tao L."/>
            <person name="Zhang R."/>
            <person name="Yun Q."/>
            <person name="Hollingsworth P."/>
            <person name="Dao Z."/>
            <person name="Luo G."/>
            <person name="Guo H."/>
            <person name="Ma Y."/>
            <person name="Sun W."/>
        </authorList>
    </citation>
    <scope>NUCLEOTIDE SEQUENCE [LARGE SCALE GENOMIC DNA]</scope>
    <source>
        <strain evidence="7">cv. br00</strain>
    </source>
</reference>
<name>A0A5N5J5Y9_9ROSI</name>
<dbReference type="InterPro" id="IPR045279">
    <property type="entry name" value="ARR-like"/>
</dbReference>
<dbReference type="Proteomes" id="UP000326939">
    <property type="component" value="Chromosome 18"/>
</dbReference>
<dbReference type="InterPro" id="IPR011006">
    <property type="entry name" value="CheY-like_superfamily"/>
</dbReference>
<dbReference type="PANTHER" id="PTHR43874:SF7">
    <property type="entry name" value="TWO-COMPONENT RESPONSE REGULATOR ARR10"/>
    <property type="match status" value="1"/>
</dbReference>
<dbReference type="InterPro" id="IPR001789">
    <property type="entry name" value="Sig_transdc_resp-reg_receiver"/>
</dbReference>
<proteinExistence type="predicted"/>
<dbReference type="AlphaFoldDB" id="A0A5N5J5Y9"/>
<evidence type="ECO:0000313" key="7">
    <source>
        <dbReference type="Proteomes" id="UP000326939"/>
    </source>
</evidence>
<dbReference type="Gene3D" id="3.40.50.2300">
    <property type="match status" value="1"/>
</dbReference>
<evidence type="ECO:0000256" key="4">
    <source>
        <dbReference type="PROSITE-ProRule" id="PRU00169"/>
    </source>
</evidence>
<keyword evidence="4" id="KW-0597">Phosphoprotein</keyword>
<evidence type="ECO:0000259" key="5">
    <source>
        <dbReference type="PROSITE" id="PS50110"/>
    </source>
</evidence>
<keyword evidence="2" id="KW-0805">Transcription regulation</keyword>
<evidence type="ECO:0000256" key="1">
    <source>
        <dbReference type="ARBA" id="ARBA00023012"/>
    </source>
</evidence>
<dbReference type="PROSITE" id="PS50110">
    <property type="entry name" value="RESPONSE_REGULATORY"/>
    <property type="match status" value="1"/>
</dbReference>
<accession>A0A5N5J5Y9</accession>
<dbReference type="EMBL" id="VDCV01000018">
    <property type="protein sequence ID" value="KAB5513856.1"/>
    <property type="molecule type" value="Genomic_DNA"/>
</dbReference>
<feature type="domain" description="Response regulatory" evidence="5">
    <location>
        <begin position="2"/>
        <end position="83"/>
    </location>
</feature>
<sequence>MRVLAVDDDPTCLLLLETLLRRCQYNVTTTSQATTALRMLRENKNKFDLIISDVHMPEDSEGKHASDQYFIHESNYTVVIVEI</sequence>
<organism evidence="6 7">
    <name type="scientific">Salix brachista</name>
    <dbReference type="NCBI Taxonomy" id="2182728"/>
    <lineage>
        <taxon>Eukaryota</taxon>
        <taxon>Viridiplantae</taxon>
        <taxon>Streptophyta</taxon>
        <taxon>Embryophyta</taxon>
        <taxon>Tracheophyta</taxon>
        <taxon>Spermatophyta</taxon>
        <taxon>Magnoliopsida</taxon>
        <taxon>eudicotyledons</taxon>
        <taxon>Gunneridae</taxon>
        <taxon>Pentapetalae</taxon>
        <taxon>rosids</taxon>
        <taxon>fabids</taxon>
        <taxon>Malpighiales</taxon>
        <taxon>Salicaceae</taxon>
        <taxon>Saliceae</taxon>
        <taxon>Salix</taxon>
    </lineage>
</organism>
<feature type="modified residue" description="4-aspartylphosphate" evidence="4">
    <location>
        <position position="53"/>
    </location>
</feature>
<keyword evidence="7" id="KW-1185">Reference proteome</keyword>
<dbReference type="SUPFAM" id="SSF52172">
    <property type="entry name" value="CheY-like"/>
    <property type="match status" value="1"/>
</dbReference>
<comment type="caution">
    <text evidence="6">The sequence shown here is derived from an EMBL/GenBank/DDBJ whole genome shotgun (WGS) entry which is preliminary data.</text>
</comment>
<dbReference type="GO" id="GO:0009736">
    <property type="term" value="P:cytokinin-activated signaling pathway"/>
    <property type="evidence" value="ECO:0007669"/>
    <property type="project" value="InterPro"/>
</dbReference>
<gene>
    <name evidence="6" type="ORF">DKX38_027762</name>
</gene>